<dbReference type="PANTHER" id="PTHR34218">
    <property type="entry name" value="PEPTIDASE S45 PENICILLIN AMIDASE"/>
    <property type="match status" value="1"/>
</dbReference>
<dbReference type="EMBL" id="LDAU01000102">
    <property type="protein sequence ID" value="KRX06020.1"/>
    <property type="molecule type" value="Genomic_DNA"/>
</dbReference>
<dbReference type="AlphaFoldDB" id="A0A0V0QUW8"/>
<dbReference type="Gene3D" id="3.60.20.10">
    <property type="entry name" value="Glutamine Phosphoribosylpyrophosphate, subunit 1, domain 1"/>
    <property type="match status" value="1"/>
</dbReference>
<dbReference type="GO" id="GO:0016787">
    <property type="term" value="F:hydrolase activity"/>
    <property type="evidence" value="ECO:0007669"/>
    <property type="project" value="InterPro"/>
</dbReference>
<dbReference type="OrthoDB" id="330152at2759"/>
<organism evidence="1 2">
    <name type="scientific">Pseudocohnilembus persalinus</name>
    <name type="common">Ciliate</name>
    <dbReference type="NCBI Taxonomy" id="266149"/>
    <lineage>
        <taxon>Eukaryota</taxon>
        <taxon>Sar</taxon>
        <taxon>Alveolata</taxon>
        <taxon>Ciliophora</taxon>
        <taxon>Intramacronucleata</taxon>
        <taxon>Oligohymenophorea</taxon>
        <taxon>Scuticociliatia</taxon>
        <taxon>Philasterida</taxon>
        <taxon>Pseudocohnilembidae</taxon>
        <taxon>Pseudocohnilembus</taxon>
    </lineage>
</organism>
<accession>A0A0V0QUW8</accession>
<dbReference type="InterPro" id="IPR029055">
    <property type="entry name" value="Ntn_hydrolases_N"/>
</dbReference>
<dbReference type="InParanoid" id="A0A0V0QUW8"/>
<dbReference type="InterPro" id="IPR002692">
    <property type="entry name" value="S45"/>
</dbReference>
<comment type="caution">
    <text evidence="1">The sequence shown here is derived from an EMBL/GenBank/DDBJ whole genome shotgun (WGS) entry which is preliminary data.</text>
</comment>
<reference evidence="1 2" key="1">
    <citation type="journal article" date="2015" name="Sci. Rep.">
        <title>Genome of the facultative scuticociliatosis pathogen Pseudocohnilembus persalinus provides insight into its virulence through horizontal gene transfer.</title>
        <authorList>
            <person name="Xiong J."/>
            <person name="Wang G."/>
            <person name="Cheng J."/>
            <person name="Tian M."/>
            <person name="Pan X."/>
            <person name="Warren A."/>
            <person name="Jiang C."/>
            <person name="Yuan D."/>
            <person name="Miao W."/>
        </authorList>
    </citation>
    <scope>NUCLEOTIDE SEQUENCE [LARGE SCALE GENOMIC DNA]</scope>
    <source>
        <strain evidence="1">36N120E</strain>
    </source>
</reference>
<evidence type="ECO:0000313" key="1">
    <source>
        <dbReference type="EMBL" id="KRX06020.1"/>
    </source>
</evidence>
<proteinExistence type="predicted"/>
<name>A0A0V0QUW8_PSEPJ</name>
<dbReference type="GO" id="GO:0017000">
    <property type="term" value="P:antibiotic biosynthetic process"/>
    <property type="evidence" value="ECO:0007669"/>
    <property type="project" value="InterPro"/>
</dbReference>
<dbReference type="PANTHER" id="PTHR34218:SF4">
    <property type="entry name" value="ACYL-HOMOSERINE LACTONE ACYLASE QUIP"/>
    <property type="match status" value="1"/>
</dbReference>
<evidence type="ECO:0000313" key="2">
    <source>
        <dbReference type="Proteomes" id="UP000054937"/>
    </source>
</evidence>
<dbReference type="SUPFAM" id="SSF56235">
    <property type="entry name" value="N-terminal nucleophile aminohydrolases (Ntn hydrolases)"/>
    <property type="match status" value="1"/>
</dbReference>
<keyword evidence="2" id="KW-1185">Reference proteome</keyword>
<sequence>MEIWIKIQLLLLYIKYLNEKEDLNSEWCQNDFFESQILKQKSCVFNVVHSLIQTLVFLEKNWGNDFNKWQYGTIHRHTFKHIPFSDVSFLSYMYSRSFPHSGNENTVNPSASRYGDSEPLNKFNGIVSGNLKTIFDLSDRQEDYWIIDTGNDESVFSKNYDNFIQQYLNGEYLKLNRNIDQYQYKITLTNKFKKEEI</sequence>
<dbReference type="Proteomes" id="UP000054937">
    <property type="component" value="Unassembled WGS sequence"/>
</dbReference>
<gene>
    <name evidence="1" type="ORF">PPERSA_01098</name>
</gene>
<dbReference type="Pfam" id="PF01804">
    <property type="entry name" value="Penicil_amidase"/>
    <property type="match status" value="1"/>
</dbReference>
<protein>
    <submittedName>
        <fullName evidence="1">Uncharacterized protein</fullName>
    </submittedName>
</protein>